<evidence type="ECO:0000313" key="3">
    <source>
        <dbReference type="Proteomes" id="UP001476950"/>
    </source>
</evidence>
<keyword evidence="1" id="KW-0732">Signal</keyword>
<feature type="chain" id="PRO_5046199239" evidence="1">
    <location>
        <begin position="23"/>
        <end position="118"/>
    </location>
</feature>
<sequence>MFRTALSLICAIAIAAPTGVLAGERYERGYSRDGGYNRGYSRDGGYNRRVIQRVYTLDGYDRNRSVLRRDRRSWDRRDWERERYLRDRRDYRDYGDRRDYKRDRYSRPSIIIIPRISF</sequence>
<name>A0ABV0KIR5_9CYAN</name>
<protein>
    <submittedName>
        <fullName evidence="2">Uncharacterized protein</fullName>
    </submittedName>
</protein>
<dbReference type="RefSeq" id="WP_190448887.1">
    <property type="nucleotide sequence ID" value="NZ_JAMPLM010000009.1"/>
</dbReference>
<keyword evidence="3" id="KW-1185">Reference proteome</keyword>
<comment type="caution">
    <text evidence="2">The sequence shown here is derived from an EMBL/GenBank/DDBJ whole genome shotgun (WGS) entry which is preliminary data.</text>
</comment>
<evidence type="ECO:0000256" key="1">
    <source>
        <dbReference type="SAM" id="SignalP"/>
    </source>
</evidence>
<organism evidence="2 3">
    <name type="scientific">Stenomitos frigidus AS-A4</name>
    <dbReference type="NCBI Taxonomy" id="2933935"/>
    <lineage>
        <taxon>Bacteria</taxon>
        <taxon>Bacillati</taxon>
        <taxon>Cyanobacteriota</taxon>
        <taxon>Cyanophyceae</taxon>
        <taxon>Leptolyngbyales</taxon>
        <taxon>Leptolyngbyaceae</taxon>
        <taxon>Stenomitos</taxon>
    </lineage>
</organism>
<dbReference type="Proteomes" id="UP001476950">
    <property type="component" value="Unassembled WGS sequence"/>
</dbReference>
<gene>
    <name evidence="2" type="ORF">NDI38_11785</name>
</gene>
<feature type="signal peptide" evidence="1">
    <location>
        <begin position="1"/>
        <end position="22"/>
    </location>
</feature>
<reference evidence="2 3" key="1">
    <citation type="submission" date="2022-04" db="EMBL/GenBank/DDBJ databases">
        <title>Positive selection, recombination, and allopatry shape intraspecific diversity of widespread and dominant cyanobacteria.</title>
        <authorList>
            <person name="Wei J."/>
            <person name="Shu W."/>
            <person name="Hu C."/>
        </authorList>
    </citation>
    <scope>NUCLEOTIDE SEQUENCE [LARGE SCALE GENOMIC DNA]</scope>
    <source>
        <strain evidence="2 3">AS-A4</strain>
    </source>
</reference>
<accession>A0ABV0KIR5</accession>
<evidence type="ECO:0000313" key="2">
    <source>
        <dbReference type="EMBL" id="MEP1059119.1"/>
    </source>
</evidence>
<dbReference type="EMBL" id="JAMPLM010000009">
    <property type="protein sequence ID" value="MEP1059119.1"/>
    <property type="molecule type" value="Genomic_DNA"/>
</dbReference>
<proteinExistence type="predicted"/>